<gene>
    <name evidence="2" type="ORF">FCC1311_051802</name>
</gene>
<keyword evidence="1" id="KW-0472">Membrane</keyword>
<proteinExistence type="predicted"/>
<reference evidence="2 3" key="1">
    <citation type="submission" date="2017-12" db="EMBL/GenBank/DDBJ databases">
        <title>Sequencing, de novo assembly and annotation of complete genome of a new Thraustochytrid species, strain FCC1311.</title>
        <authorList>
            <person name="Sedici K."/>
            <person name="Godart F."/>
            <person name="Aiese Cigliano R."/>
            <person name="Sanseverino W."/>
            <person name="Barakat M."/>
            <person name="Ortet P."/>
            <person name="Marechal E."/>
            <person name="Cagnac O."/>
            <person name="Amato A."/>
        </authorList>
    </citation>
    <scope>NUCLEOTIDE SEQUENCE [LARGE SCALE GENOMIC DNA]</scope>
</reference>
<dbReference type="InParanoid" id="A0A2R5GF56"/>
<dbReference type="Proteomes" id="UP000241890">
    <property type="component" value="Unassembled WGS sequence"/>
</dbReference>
<keyword evidence="1" id="KW-0812">Transmembrane</keyword>
<protein>
    <submittedName>
        <fullName evidence="2">Uncharacterized protein</fullName>
    </submittedName>
</protein>
<keyword evidence="1" id="KW-1133">Transmembrane helix</keyword>
<name>A0A2R5GF56_9STRA</name>
<feature type="transmembrane region" description="Helical" evidence="1">
    <location>
        <begin position="217"/>
        <end position="237"/>
    </location>
</feature>
<feature type="transmembrane region" description="Helical" evidence="1">
    <location>
        <begin position="276"/>
        <end position="298"/>
    </location>
</feature>
<dbReference type="AlphaFoldDB" id="A0A2R5GF56"/>
<evidence type="ECO:0000313" key="3">
    <source>
        <dbReference type="Proteomes" id="UP000241890"/>
    </source>
</evidence>
<feature type="transmembrane region" description="Helical" evidence="1">
    <location>
        <begin position="35"/>
        <end position="56"/>
    </location>
</feature>
<accession>A0A2R5GF56</accession>
<feature type="transmembrane region" description="Helical" evidence="1">
    <location>
        <begin position="249"/>
        <end position="270"/>
    </location>
</feature>
<keyword evidence="3" id="KW-1185">Reference proteome</keyword>
<evidence type="ECO:0000313" key="2">
    <source>
        <dbReference type="EMBL" id="GBG28959.1"/>
    </source>
</evidence>
<comment type="caution">
    <text evidence="2">The sequence shown here is derived from an EMBL/GenBank/DDBJ whole genome shotgun (WGS) entry which is preliminary data.</text>
</comment>
<sequence>MDGVCVQATCRRLNIMCHEGQECNCIGGTVGELCLLTVVVSLVVIVVLVLSIAYCVQKYEKKKKKKKKKTTSAALVSASSELKDDDTVEHAIEVNDGPAEEEKLFQPSARALARGLISVVLLAIVLSDTVKMSEVTTTYYSPTFSKMSTIFSADLSTLKVEVEGSIPGFPSFPIAEDSMTWEEYCVAVEKFENLTQTFREVGLIIPGPVQCSYVAPARSFIIAAVAMYSMASVSALHPLGNTFGMVTSMLGWVFVVAGVCFWFAVIGGWAEAWTSIKAGVGILLSISTLGVTIIAFVLPKRP</sequence>
<dbReference type="EMBL" id="BEYU01000051">
    <property type="protein sequence ID" value="GBG28959.1"/>
    <property type="molecule type" value="Genomic_DNA"/>
</dbReference>
<evidence type="ECO:0000256" key="1">
    <source>
        <dbReference type="SAM" id="Phobius"/>
    </source>
</evidence>
<organism evidence="2 3">
    <name type="scientific">Hondaea fermentalgiana</name>
    <dbReference type="NCBI Taxonomy" id="2315210"/>
    <lineage>
        <taxon>Eukaryota</taxon>
        <taxon>Sar</taxon>
        <taxon>Stramenopiles</taxon>
        <taxon>Bigyra</taxon>
        <taxon>Labyrinthulomycetes</taxon>
        <taxon>Thraustochytrida</taxon>
        <taxon>Thraustochytriidae</taxon>
        <taxon>Hondaea</taxon>
    </lineage>
</organism>